<dbReference type="PRINTS" id="PR00789">
    <property type="entry name" value="OSIALOPTASE"/>
</dbReference>
<evidence type="ECO:0000256" key="3">
    <source>
        <dbReference type="ARBA" id="ARBA00022694"/>
    </source>
</evidence>
<dbReference type="PANTHER" id="PTHR11735">
    <property type="entry name" value="TRNA N6-ADENOSINE THREONYLCARBAMOYLTRANSFERASE"/>
    <property type="match status" value="1"/>
</dbReference>
<dbReference type="InterPro" id="IPR017861">
    <property type="entry name" value="KAE1/TsaD"/>
</dbReference>
<name>A0A8E4EXP3_9BURK</name>
<organism evidence="9">
    <name type="scientific">Candidatus Vallotiella hemipterorum</name>
    <dbReference type="NCBI Taxonomy" id="1177213"/>
    <lineage>
        <taxon>Bacteria</taxon>
        <taxon>Pseudomonadati</taxon>
        <taxon>Pseudomonadota</taxon>
        <taxon>Betaproteobacteria</taxon>
        <taxon>Burkholderiales</taxon>
        <taxon>Burkholderiaceae</taxon>
        <taxon>Candidatus Vallotiella</taxon>
    </lineage>
</organism>
<evidence type="ECO:0000259" key="8">
    <source>
        <dbReference type="Pfam" id="PF00814"/>
    </source>
</evidence>
<dbReference type="CDD" id="cd24032">
    <property type="entry name" value="ASKHA_NBD_TsaB"/>
    <property type="match status" value="1"/>
</dbReference>
<dbReference type="Pfam" id="PF00814">
    <property type="entry name" value="TsaD"/>
    <property type="match status" value="1"/>
</dbReference>
<dbReference type="Proteomes" id="UP000693996">
    <property type="component" value="Plasmid pMVTALT"/>
</dbReference>
<keyword evidence="9" id="KW-0614">Plasmid</keyword>
<comment type="catalytic activity">
    <reaction evidence="7">
        <text>L-threonylcarbamoyladenylate + adenosine(37) in tRNA = N(6)-L-threonylcarbamoyladenosine(37) in tRNA + AMP + H(+)</text>
        <dbReference type="Rhea" id="RHEA:37059"/>
        <dbReference type="Rhea" id="RHEA-COMP:10162"/>
        <dbReference type="Rhea" id="RHEA-COMP:10163"/>
        <dbReference type="ChEBI" id="CHEBI:15378"/>
        <dbReference type="ChEBI" id="CHEBI:73682"/>
        <dbReference type="ChEBI" id="CHEBI:74411"/>
        <dbReference type="ChEBI" id="CHEBI:74418"/>
        <dbReference type="ChEBI" id="CHEBI:456215"/>
        <dbReference type="EC" id="2.3.1.234"/>
    </reaction>
</comment>
<reference evidence="9" key="1">
    <citation type="submission" date="2020-10" db="EMBL/GenBank/DDBJ databases">
        <authorList>
            <person name="Szabo G."/>
        </authorList>
    </citation>
    <scope>NUCLEOTIDE SEQUENCE</scope>
    <source>
        <strain evidence="10">MYVALT</strain>
        <strain evidence="9">VALLOT</strain>
        <plasmid evidence="9">1</plasmid>
        <plasmid evidence="10">pMVTALT</plasmid>
    </source>
</reference>
<keyword evidence="2" id="KW-0808">Transferase</keyword>
<evidence type="ECO:0000256" key="6">
    <source>
        <dbReference type="ARBA" id="ARBA00023315"/>
    </source>
</evidence>
<geneLocation type="plasmid" evidence="10 11">
    <name>pMVTALT</name>
</geneLocation>
<dbReference type="EMBL" id="LR890046">
    <property type="protein sequence ID" value="CAD6506693.1"/>
    <property type="molecule type" value="Genomic_DNA"/>
</dbReference>
<dbReference type="EMBL" id="OU343032">
    <property type="protein sequence ID" value="CAG7605305.1"/>
    <property type="molecule type" value="Genomic_DNA"/>
</dbReference>
<evidence type="ECO:0000313" key="9">
    <source>
        <dbReference type="EMBL" id="CAD6506693.1"/>
    </source>
</evidence>
<dbReference type="EC" id="2.3.1.234" evidence="1"/>
<proteinExistence type="predicted"/>
<dbReference type="PANTHER" id="PTHR11735:SF11">
    <property type="entry name" value="TRNA THREONYLCARBAMOYLADENOSINE BIOSYNTHESIS PROTEIN TSAB"/>
    <property type="match status" value="1"/>
</dbReference>
<protein>
    <recommendedName>
        <fullName evidence="1">N(6)-L-threonylcarbamoyladenine synthase</fullName>
        <ecNumber evidence="1">2.3.1.234</ecNumber>
    </recommendedName>
</protein>
<keyword evidence="3" id="KW-0819">tRNA processing</keyword>
<evidence type="ECO:0000256" key="4">
    <source>
        <dbReference type="ARBA" id="ARBA00022723"/>
    </source>
</evidence>
<dbReference type="AlphaFoldDB" id="A0A8E4EXP3"/>
<keyword evidence="6" id="KW-0012">Acyltransferase</keyword>
<evidence type="ECO:0000256" key="5">
    <source>
        <dbReference type="ARBA" id="ARBA00023004"/>
    </source>
</evidence>
<geneLocation type="plasmid" evidence="9">
    <name>1</name>
</geneLocation>
<accession>A0A8E4EXP3</accession>
<dbReference type="InterPro" id="IPR022496">
    <property type="entry name" value="T6A_TsaB"/>
</dbReference>
<dbReference type="GO" id="GO:0061711">
    <property type="term" value="F:tRNA N(6)-L-threonylcarbamoyladenine synthase activity"/>
    <property type="evidence" value="ECO:0007669"/>
    <property type="project" value="UniProtKB-EC"/>
</dbReference>
<evidence type="ECO:0000313" key="11">
    <source>
        <dbReference type="Proteomes" id="UP000693996"/>
    </source>
</evidence>
<gene>
    <name evidence="9" type="primary">tsaB</name>
    <name evidence="10" type="ORF">MYVALT_H_00170</name>
    <name evidence="9" type="ORF">VALLOT_H_00170</name>
</gene>
<evidence type="ECO:0000256" key="1">
    <source>
        <dbReference type="ARBA" id="ARBA00012156"/>
    </source>
</evidence>
<dbReference type="Gene3D" id="3.30.420.40">
    <property type="match status" value="2"/>
</dbReference>
<keyword evidence="5" id="KW-0408">Iron</keyword>
<dbReference type="GO" id="GO:0046872">
    <property type="term" value="F:metal ion binding"/>
    <property type="evidence" value="ECO:0007669"/>
    <property type="project" value="UniProtKB-KW"/>
</dbReference>
<dbReference type="InterPro" id="IPR000905">
    <property type="entry name" value="Gcp-like_dom"/>
</dbReference>
<keyword evidence="4" id="KW-0479">Metal-binding</keyword>
<dbReference type="GO" id="GO:0005829">
    <property type="term" value="C:cytosol"/>
    <property type="evidence" value="ECO:0007669"/>
    <property type="project" value="TreeGrafter"/>
</dbReference>
<evidence type="ECO:0000256" key="7">
    <source>
        <dbReference type="ARBA" id="ARBA00048117"/>
    </source>
</evidence>
<evidence type="ECO:0000256" key="2">
    <source>
        <dbReference type="ARBA" id="ARBA00022679"/>
    </source>
</evidence>
<dbReference type="GO" id="GO:0002949">
    <property type="term" value="P:tRNA threonylcarbamoyladenosine modification"/>
    <property type="evidence" value="ECO:0007669"/>
    <property type="project" value="InterPro"/>
</dbReference>
<dbReference type="InterPro" id="IPR043129">
    <property type="entry name" value="ATPase_NBD"/>
</dbReference>
<dbReference type="KEGG" id="vtr:MYVALT_H_00170"/>
<dbReference type="SUPFAM" id="SSF53067">
    <property type="entry name" value="Actin-like ATPase domain"/>
    <property type="match status" value="2"/>
</dbReference>
<keyword evidence="11" id="KW-1185">Reference proteome</keyword>
<dbReference type="NCBIfam" id="TIGR03725">
    <property type="entry name" value="T6A_YeaZ"/>
    <property type="match status" value="1"/>
</dbReference>
<evidence type="ECO:0000313" key="10">
    <source>
        <dbReference type="EMBL" id="CAG7605305.1"/>
    </source>
</evidence>
<sequence>MTIKILMPQALLAIETSTDFCSVAVYIPNSVSSPYVISRHEHIGPVSGARALPAICEVLQEAKLTLTDCAAVAFGTGPGSFTGLRTAAGVAQGLAFGLGVPVVPVSTLLACAERARFANTDTRRVLVALDARMGEVYWADFMWDSKLADWQIRHPAALSLPAYVPAPDEPFTLAGNASSIFGDMLPAAMLASFIDVSAMPHSHALARAGWCAFIAGRTLPAHLAIPEYVRDKVALTSRERACFHHLSLERSRGETLVSHKIIG</sequence>
<feature type="domain" description="Gcp-like" evidence="8">
    <location>
        <begin position="50"/>
        <end position="141"/>
    </location>
</feature>